<comment type="caution">
    <text evidence="3">The sequence shown here is derived from an EMBL/GenBank/DDBJ whole genome shotgun (WGS) entry which is preliminary data.</text>
</comment>
<keyword evidence="2" id="KW-1133">Transmembrane helix</keyword>
<feature type="compositionally biased region" description="Low complexity" evidence="1">
    <location>
        <begin position="14"/>
        <end position="29"/>
    </location>
</feature>
<feature type="transmembrane region" description="Helical" evidence="2">
    <location>
        <begin position="181"/>
        <end position="205"/>
    </location>
</feature>
<keyword evidence="2" id="KW-0472">Membrane</keyword>
<organism evidence="3 4">
    <name type="scientific">Halteria grandinella</name>
    <dbReference type="NCBI Taxonomy" id="5974"/>
    <lineage>
        <taxon>Eukaryota</taxon>
        <taxon>Sar</taxon>
        <taxon>Alveolata</taxon>
        <taxon>Ciliophora</taxon>
        <taxon>Intramacronucleata</taxon>
        <taxon>Spirotrichea</taxon>
        <taxon>Stichotrichia</taxon>
        <taxon>Sporadotrichida</taxon>
        <taxon>Halteriidae</taxon>
        <taxon>Halteria</taxon>
    </lineage>
</organism>
<dbReference type="AlphaFoldDB" id="A0A8J8NKM1"/>
<evidence type="ECO:0000313" key="4">
    <source>
        <dbReference type="Proteomes" id="UP000785679"/>
    </source>
</evidence>
<feature type="transmembrane region" description="Helical" evidence="2">
    <location>
        <begin position="143"/>
        <end position="161"/>
    </location>
</feature>
<feature type="transmembrane region" description="Helical" evidence="2">
    <location>
        <begin position="225"/>
        <end position="252"/>
    </location>
</feature>
<feature type="region of interest" description="Disordered" evidence="1">
    <location>
        <begin position="1"/>
        <end position="29"/>
    </location>
</feature>
<keyword evidence="4" id="KW-1185">Reference proteome</keyword>
<protein>
    <submittedName>
        <fullName evidence="3">Uncharacterized protein</fullName>
    </submittedName>
</protein>
<feature type="compositionally biased region" description="Polar residues" evidence="1">
    <location>
        <begin position="1"/>
        <end position="13"/>
    </location>
</feature>
<accession>A0A8J8NKM1</accession>
<reference evidence="3" key="1">
    <citation type="submission" date="2019-06" db="EMBL/GenBank/DDBJ databases">
        <authorList>
            <person name="Zheng W."/>
        </authorList>
    </citation>
    <scope>NUCLEOTIDE SEQUENCE</scope>
    <source>
        <strain evidence="3">QDHG01</strain>
    </source>
</reference>
<dbReference type="Proteomes" id="UP000785679">
    <property type="component" value="Unassembled WGS sequence"/>
</dbReference>
<evidence type="ECO:0000256" key="2">
    <source>
        <dbReference type="SAM" id="Phobius"/>
    </source>
</evidence>
<evidence type="ECO:0000256" key="1">
    <source>
        <dbReference type="SAM" id="MobiDB-lite"/>
    </source>
</evidence>
<evidence type="ECO:0000313" key="3">
    <source>
        <dbReference type="EMBL" id="TNV76468.1"/>
    </source>
</evidence>
<keyword evidence="2" id="KW-0812">Transmembrane</keyword>
<dbReference type="EMBL" id="RRYP01013522">
    <property type="protein sequence ID" value="TNV76468.1"/>
    <property type="molecule type" value="Genomic_DNA"/>
</dbReference>
<gene>
    <name evidence="3" type="ORF">FGO68_gene17057</name>
</gene>
<feature type="transmembrane region" description="Helical" evidence="2">
    <location>
        <begin position="103"/>
        <end position="131"/>
    </location>
</feature>
<proteinExistence type="predicted"/>
<name>A0A8J8NKM1_HALGN</name>
<sequence length="292" mass="33532">MQQPISGQYQGTTNNYGMPQMPQQQQPQQQQQYNINSNYGIQQQPQQYTAYQSTPIKNPPVMYQNPENAIHVQPNYMLNASRYPMQWVLDCHNQTGCVKVVNWIFAILTLLIAGYWCLVLMFLGSAIIAMIASETVDASQVSGWILLIFWPQFIYVIYNIVYLARGTDKKLASDERGKNNLLFLIMSLYTFVWIIPFAIFSSNIAKNQCTQYANDHQTAQCSLDILRLAIYGVFPLYVNVICYPQILAFWCYRKSVQNYRLTYEIMLVGGNPAGNNNGLVYQQPLIVPQKQV</sequence>